<dbReference type="AlphaFoldDB" id="A0A2I0KWW5"/>
<feature type="region of interest" description="Disordered" evidence="1">
    <location>
        <begin position="109"/>
        <end position="132"/>
    </location>
</feature>
<evidence type="ECO:0000313" key="2">
    <source>
        <dbReference type="EMBL" id="PKI72843.1"/>
    </source>
</evidence>
<dbReference type="EMBL" id="PGOL01000307">
    <property type="protein sequence ID" value="PKI72843.1"/>
    <property type="molecule type" value="Genomic_DNA"/>
</dbReference>
<organism evidence="2 3">
    <name type="scientific">Punica granatum</name>
    <name type="common">Pomegranate</name>
    <dbReference type="NCBI Taxonomy" id="22663"/>
    <lineage>
        <taxon>Eukaryota</taxon>
        <taxon>Viridiplantae</taxon>
        <taxon>Streptophyta</taxon>
        <taxon>Embryophyta</taxon>
        <taxon>Tracheophyta</taxon>
        <taxon>Spermatophyta</taxon>
        <taxon>Magnoliopsida</taxon>
        <taxon>eudicotyledons</taxon>
        <taxon>Gunneridae</taxon>
        <taxon>Pentapetalae</taxon>
        <taxon>rosids</taxon>
        <taxon>malvids</taxon>
        <taxon>Myrtales</taxon>
        <taxon>Lythraceae</taxon>
        <taxon>Punica</taxon>
    </lineage>
</organism>
<evidence type="ECO:0000256" key="1">
    <source>
        <dbReference type="SAM" id="MobiDB-lite"/>
    </source>
</evidence>
<reference evidence="2 3" key="1">
    <citation type="submission" date="2017-11" db="EMBL/GenBank/DDBJ databases">
        <title>De-novo sequencing of pomegranate (Punica granatum L.) genome.</title>
        <authorList>
            <person name="Akparov Z."/>
            <person name="Amiraslanov A."/>
            <person name="Hajiyeva S."/>
            <person name="Abbasov M."/>
            <person name="Kaur K."/>
            <person name="Hamwieh A."/>
            <person name="Solovyev V."/>
            <person name="Salamov A."/>
            <person name="Braich B."/>
            <person name="Kosarev P."/>
            <person name="Mahmoud A."/>
            <person name="Hajiyev E."/>
            <person name="Babayeva S."/>
            <person name="Izzatullayeva V."/>
            <person name="Mammadov A."/>
            <person name="Mammadov A."/>
            <person name="Sharifova S."/>
            <person name="Ojaghi J."/>
            <person name="Eynullazada K."/>
            <person name="Bayramov B."/>
            <person name="Abdulazimova A."/>
            <person name="Shahmuradov I."/>
        </authorList>
    </citation>
    <scope>NUCLEOTIDE SEQUENCE [LARGE SCALE GENOMIC DNA]</scope>
    <source>
        <strain evidence="3">cv. AG2017</strain>
        <tissue evidence="2">Leaf</tissue>
    </source>
</reference>
<comment type="caution">
    <text evidence="2">The sequence shown here is derived from an EMBL/GenBank/DDBJ whole genome shotgun (WGS) entry which is preliminary data.</text>
</comment>
<feature type="region of interest" description="Disordered" evidence="1">
    <location>
        <begin position="85"/>
        <end position="104"/>
    </location>
</feature>
<feature type="compositionally biased region" description="Basic and acidic residues" evidence="1">
    <location>
        <begin position="119"/>
        <end position="132"/>
    </location>
</feature>
<keyword evidence="3" id="KW-1185">Reference proteome</keyword>
<gene>
    <name evidence="2" type="ORF">CRG98_006768</name>
</gene>
<proteinExistence type="predicted"/>
<sequence length="132" mass="13097">MWGEGGLSEQWAVRETKSLSQAGVRILRGALECAILSDGIEEEAVGSVEISEGIGSGATEMGGPEGAVRSDGCSVLGSTKGSPELEVGCAEGSPETEVGCAGGSPETEVGCAGGSSELGRARVDRAPEAEVG</sequence>
<dbReference type="Proteomes" id="UP000233551">
    <property type="component" value="Unassembled WGS sequence"/>
</dbReference>
<name>A0A2I0KWW5_PUNGR</name>
<evidence type="ECO:0000313" key="3">
    <source>
        <dbReference type="Proteomes" id="UP000233551"/>
    </source>
</evidence>
<accession>A0A2I0KWW5</accession>
<protein>
    <submittedName>
        <fullName evidence="2">Uncharacterized protein</fullName>
    </submittedName>
</protein>